<dbReference type="Pfam" id="PF00753">
    <property type="entry name" value="Lactamase_B"/>
    <property type="match status" value="1"/>
</dbReference>
<dbReference type="GO" id="GO:0016787">
    <property type="term" value="F:hydrolase activity"/>
    <property type="evidence" value="ECO:0007669"/>
    <property type="project" value="UniProtKB-KW"/>
</dbReference>
<dbReference type="PANTHER" id="PTHR23131:SF4">
    <property type="entry name" value="METALLO-BETA-LACTAMASE SUPERFAMILY POTEIN"/>
    <property type="match status" value="1"/>
</dbReference>
<keyword evidence="2" id="KW-0378">Hydrolase</keyword>
<sequence>MQTEDHGTKSNSAPVETEPAFGEPVLICPGLYRVRVPLPHNPLQALNSYIILGEETTIIIDVGFNHPACEEALDDALSQLDRSWDSVEIVLTHSHPDHTGNLDRIYRDGMRVYANLHSFKEVENLMEMQGNVFGPLLRKAATPQQSGLTFRKGKHRLHVSAELLPLTCKPDLIYLNEGDELHAGDFTFQIIETPGHDPWHICLYEPDRNLMIIGDHVLERITPSVSSWFPAYNALEEFLESLGKMYSYDVDLVLPAHGAPYGNLRDRVMYLISHHEERLQELYDLVAAGHTDIVSISSHAKWRYDNWREWPLDQKFFSMGETMAHLVYLVCEGKIKQTICGDEYRFELP</sequence>
<name>A0A3N0B9S9_9ACTN</name>
<dbReference type="EMBL" id="QICD01000011">
    <property type="protein sequence ID" value="RNL43989.1"/>
    <property type="molecule type" value="Genomic_DNA"/>
</dbReference>
<feature type="domain" description="Metallo-beta-lactamase" evidence="1">
    <location>
        <begin position="45"/>
        <end position="257"/>
    </location>
</feature>
<reference evidence="3" key="1">
    <citation type="submission" date="2018-05" db="EMBL/GenBank/DDBJ databases">
        <title>Genome Sequencing of selected type strains of the family Eggerthellaceae.</title>
        <authorList>
            <person name="Danylec N."/>
            <person name="Stoll D.A."/>
            <person name="Doetsch A."/>
            <person name="Huch M."/>
        </authorList>
    </citation>
    <scope>NUCLEOTIDE SEQUENCE [LARGE SCALE GENOMIC DNA]</scope>
    <source>
        <strain evidence="3">DSM 16106</strain>
    </source>
</reference>
<comment type="caution">
    <text evidence="2">The sequence shown here is derived from an EMBL/GenBank/DDBJ whole genome shotgun (WGS) entry which is preliminary data.</text>
</comment>
<dbReference type="Gene3D" id="1.10.10.10">
    <property type="entry name" value="Winged helix-like DNA-binding domain superfamily/Winged helix DNA-binding domain"/>
    <property type="match status" value="1"/>
</dbReference>
<accession>A0A3N0B9S9</accession>
<dbReference type="SUPFAM" id="SSF56281">
    <property type="entry name" value="Metallo-hydrolase/oxidoreductase"/>
    <property type="match status" value="1"/>
</dbReference>
<evidence type="ECO:0000259" key="1">
    <source>
        <dbReference type="SMART" id="SM00849"/>
    </source>
</evidence>
<dbReference type="OrthoDB" id="2971563at2"/>
<dbReference type="AlphaFoldDB" id="A0A3N0B9S9"/>
<dbReference type="InterPro" id="IPR036388">
    <property type="entry name" value="WH-like_DNA-bd_sf"/>
</dbReference>
<keyword evidence="3" id="KW-1185">Reference proteome</keyword>
<organism evidence="2 3">
    <name type="scientific">Paraeggerthella hongkongensis</name>
    <dbReference type="NCBI Taxonomy" id="230658"/>
    <lineage>
        <taxon>Bacteria</taxon>
        <taxon>Bacillati</taxon>
        <taxon>Actinomycetota</taxon>
        <taxon>Coriobacteriia</taxon>
        <taxon>Eggerthellales</taxon>
        <taxon>Eggerthellaceae</taxon>
        <taxon>Paraeggerthella</taxon>
    </lineage>
</organism>
<dbReference type="InterPro" id="IPR001279">
    <property type="entry name" value="Metallo-B-lactamas"/>
</dbReference>
<protein>
    <submittedName>
        <fullName evidence="2">MBL fold metallo-hydrolase</fullName>
    </submittedName>
</protein>
<evidence type="ECO:0000313" key="2">
    <source>
        <dbReference type="EMBL" id="RNL43989.1"/>
    </source>
</evidence>
<dbReference type="RefSeq" id="WP_123192234.1">
    <property type="nucleotide sequence ID" value="NZ_QICD01000011.1"/>
</dbReference>
<gene>
    <name evidence="2" type="ORF">DMP08_07135</name>
</gene>
<dbReference type="Proteomes" id="UP000278632">
    <property type="component" value="Unassembled WGS sequence"/>
</dbReference>
<dbReference type="Gene3D" id="3.60.15.10">
    <property type="entry name" value="Ribonuclease Z/Hydroxyacylglutathione hydrolase-like"/>
    <property type="match status" value="1"/>
</dbReference>
<dbReference type="SMART" id="SM00849">
    <property type="entry name" value="Lactamase_B"/>
    <property type="match status" value="1"/>
</dbReference>
<dbReference type="InterPro" id="IPR036866">
    <property type="entry name" value="RibonucZ/Hydroxyglut_hydro"/>
</dbReference>
<dbReference type="InterPro" id="IPR050662">
    <property type="entry name" value="Sec-metab_biosynth-thioest"/>
</dbReference>
<evidence type="ECO:0000313" key="3">
    <source>
        <dbReference type="Proteomes" id="UP000278632"/>
    </source>
</evidence>
<dbReference type="PANTHER" id="PTHR23131">
    <property type="entry name" value="ENDORIBONUCLEASE LACTB2"/>
    <property type="match status" value="1"/>
</dbReference>
<proteinExistence type="predicted"/>